<dbReference type="InterPro" id="IPR008271">
    <property type="entry name" value="Ser/Thr_kinase_AS"/>
</dbReference>
<dbReference type="OrthoDB" id="9788659at2"/>
<dbReference type="Gene3D" id="3.40.50.300">
    <property type="entry name" value="P-loop containing nucleotide triphosphate hydrolases"/>
    <property type="match status" value="1"/>
</dbReference>
<dbReference type="Proteomes" id="UP000253090">
    <property type="component" value="Unassembled WGS sequence"/>
</dbReference>
<dbReference type="InterPro" id="IPR027417">
    <property type="entry name" value="P-loop_NTPase"/>
</dbReference>
<name>A0A369BPI0_9BACL</name>
<dbReference type="RefSeq" id="WP_114495393.1">
    <property type="nucleotide sequence ID" value="NZ_QPJW01000001.1"/>
</dbReference>
<dbReference type="Gene3D" id="1.10.510.10">
    <property type="entry name" value="Transferase(Phosphotransferase) domain 1"/>
    <property type="match status" value="1"/>
</dbReference>
<dbReference type="CDD" id="cd14014">
    <property type="entry name" value="STKc_PknB_like"/>
    <property type="match status" value="1"/>
</dbReference>
<evidence type="ECO:0000313" key="12">
    <source>
        <dbReference type="Proteomes" id="UP000253090"/>
    </source>
</evidence>
<evidence type="ECO:0000256" key="2">
    <source>
        <dbReference type="ARBA" id="ARBA00022527"/>
    </source>
</evidence>
<dbReference type="SUPFAM" id="SSF52540">
    <property type="entry name" value="P-loop containing nucleoside triphosphate hydrolases"/>
    <property type="match status" value="1"/>
</dbReference>
<evidence type="ECO:0000256" key="1">
    <source>
        <dbReference type="ARBA" id="ARBA00012513"/>
    </source>
</evidence>
<keyword evidence="5 11" id="KW-0418">Kinase</keyword>
<dbReference type="EMBL" id="QPJW01000001">
    <property type="protein sequence ID" value="RCX23529.1"/>
    <property type="molecule type" value="Genomic_DNA"/>
</dbReference>
<dbReference type="InterPro" id="IPR000719">
    <property type="entry name" value="Prot_kinase_dom"/>
</dbReference>
<dbReference type="SUPFAM" id="SSF56112">
    <property type="entry name" value="Protein kinase-like (PK-like)"/>
    <property type="match status" value="1"/>
</dbReference>
<dbReference type="InterPro" id="IPR017441">
    <property type="entry name" value="Protein_kinase_ATP_BS"/>
</dbReference>
<dbReference type="GO" id="GO:0004674">
    <property type="term" value="F:protein serine/threonine kinase activity"/>
    <property type="evidence" value="ECO:0007669"/>
    <property type="project" value="UniProtKB-KW"/>
</dbReference>
<evidence type="ECO:0000313" key="11">
    <source>
        <dbReference type="EMBL" id="RCX23529.1"/>
    </source>
</evidence>
<keyword evidence="6 9" id="KW-0067">ATP-binding</keyword>
<comment type="catalytic activity">
    <reaction evidence="7">
        <text>L-threonyl-[protein] + ATP = O-phospho-L-threonyl-[protein] + ADP + H(+)</text>
        <dbReference type="Rhea" id="RHEA:46608"/>
        <dbReference type="Rhea" id="RHEA-COMP:11060"/>
        <dbReference type="Rhea" id="RHEA-COMP:11605"/>
        <dbReference type="ChEBI" id="CHEBI:15378"/>
        <dbReference type="ChEBI" id="CHEBI:30013"/>
        <dbReference type="ChEBI" id="CHEBI:30616"/>
        <dbReference type="ChEBI" id="CHEBI:61977"/>
        <dbReference type="ChEBI" id="CHEBI:456216"/>
        <dbReference type="EC" id="2.7.11.1"/>
    </reaction>
</comment>
<dbReference type="AlphaFoldDB" id="A0A369BPI0"/>
<gene>
    <name evidence="11" type="ORF">DFP94_1011128</name>
</gene>
<dbReference type="SMART" id="SM00220">
    <property type="entry name" value="S_TKc"/>
    <property type="match status" value="1"/>
</dbReference>
<dbReference type="InterPro" id="IPR011009">
    <property type="entry name" value="Kinase-like_dom_sf"/>
</dbReference>
<keyword evidence="4 9" id="KW-0547">Nucleotide-binding</keyword>
<evidence type="ECO:0000256" key="3">
    <source>
        <dbReference type="ARBA" id="ARBA00022679"/>
    </source>
</evidence>
<organism evidence="11 12">
    <name type="scientific">Fontibacillus phaseoli</name>
    <dbReference type="NCBI Taxonomy" id="1416533"/>
    <lineage>
        <taxon>Bacteria</taxon>
        <taxon>Bacillati</taxon>
        <taxon>Bacillota</taxon>
        <taxon>Bacilli</taxon>
        <taxon>Bacillales</taxon>
        <taxon>Paenibacillaceae</taxon>
        <taxon>Fontibacillus</taxon>
    </lineage>
</organism>
<dbReference type="EC" id="2.7.11.1" evidence="1"/>
<feature type="binding site" evidence="9">
    <location>
        <position position="47"/>
    </location>
    <ligand>
        <name>ATP</name>
        <dbReference type="ChEBI" id="CHEBI:30616"/>
    </ligand>
</feature>
<reference evidence="11 12" key="1">
    <citation type="submission" date="2018-07" db="EMBL/GenBank/DDBJ databases">
        <title>Genomic Encyclopedia of Type Strains, Phase III (KMG-III): the genomes of soil and plant-associated and newly described type strains.</title>
        <authorList>
            <person name="Whitman W."/>
        </authorList>
    </citation>
    <scope>NUCLEOTIDE SEQUENCE [LARGE SCALE GENOMIC DNA]</scope>
    <source>
        <strain evidence="11 12">CECT 8333</strain>
    </source>
</reference>
<dbReference type="GO" id="GO:0005524">
    <property type="term" value="F:ATP binding"/>
    <property type="evidence" value="ECO:0007669"/>
    <property type="project" value="UniProtKB-UniRule"/>
</dbReference>
<protein>
    <recommendedName>
        <fullName evidence="1">non-specific serine/threonine protein kinase</fullName>
        <ecNumber evidence="1">2.7.11.1</ecNumber>
    </recommendedName>
</protein>
<keyword evidence="12" id="KW-1185">Reference proteome</keyword>
<accession>A0A369BPI0</accession>
<feature type="domain" description="Protein kinase" evidence="10">
    <location>
        <begin position="17"/>
        <end position="291"/>
    </location>
</feature>
<dbReference type="PROSITE" id="PS50011">
    <property type="entry name" value="PROTEIN_KINASE_DOM"/>
    <property type="match status" value="1"/>
</dbReference>
<dbReference type="PANTHER" id="PTHR24363:SF0">
    <property type="entry name" value="SERINE_THREONINE KINASE LIKE DOMAIN CONTAINING 1"/>
    <property type="match status" value="1"/>
</dbReference>
<evidence type="ECO:0000256" key="8">
    <source>
        <dbReference type="ARBA" id="ARBA00048679"/>
    </source>
</evidence>
<comment type="caution">
    <text evidence="11">The sequence shown here is derived from an EMBL/GenBank/DDBJ whole genome shotgun (WGS) entry which is preliminary data.</text>
</comment>
<dbReference type="Pfam" id="PF00069">
    <property type="entry name" value="Pkinase"/>
    <property type="match status" value="1"/>
</dbReference>
<evidence type="ECO:0000256" key="4">
    <source>
        <dbReference type="ARBA" id="ARBA00022741"/>
    </source>
</evidence>
<proteinExistence type="predicted"/>
<evidence type="ECO:0000256" key="9">
    <source>
        <dbReference type="PROSITE-ProRule" id="PRU10141"/>
    </source>
</evidence>
<sequence length="506" mass="56455">MPFIPNYEVGGILAGRYRMEEVLGEGGMSRVYLASDLKLPGKRWAVKESSFMPELGIRLEEEAGLLVSLNHHRLPRIADFFQMEGGYSYLVMDYVEGIHLDAHFLGKRGALNAVELAKYGLQICEGLHYLHSLHPPIIHRDLKPSNLLIDGKGEIRFVDFGIARKYKQESMDDTVKLGTVGFAAPEQYGGRQTDGRTDLYSLGAVLLHLGTRGKYSVWSSESQAEFLKNRLHSLQPVVSRLLQMKPEKRFHSAAETGEALKAVIRSLTANEGGAQHKESVKQLSSRRNPRSIVIAVMGAVPGAGATHTAIVLAHSLARYARRITIVEMDAKSAAFRNIALLADGDSSQGDELRHFRFRSVDYVRTPTRTELLDLISGSCECVICDLGSSRRKDLLEEFARADLSILVCPAAEWRRLELMPFGERPLSAKRNWVCCVPLASMDAVRRIRMDMSTGKVYPLPVERNPFSPGKETELALAELCGDLFPESVLQGSSGLRWNWRFWRGSD</sequence>
<dbReference type="Gene3D" id="3.30.200.20">
    <property type="entry name" value="Phosphorylase Kinase, domain 1"/>
    <property type="match status" value="1"/>
</dbReference>
<keyword evidence="3" id="KW-0808">Transferase</keyword>
<dbReference type="PANTHER" id="PTHR24363">
    <property type="entry name" value="SERINE/THREONINE PROTEIN KINASE"/>
    <property type="match status" value="1"/>
</dbReference>
<evidence type="ECO:0000256" key="7">
    <source>
        <dbReference type="ARBA" id="ARBA00047899"/>
    </source>
</evidence>
<evidence type="ECO:0000256" key="6">
    <source>
        <dbReference type="ARBA" id="ARBA00022840"/>
    </source>
</evidence>
<evidence type="ECO:0000256" key="5">
    <source>
        <dbReference type="ARBA" id="ARBA00022777"/>
    </source>
</evidence>
<dbReference type="PROSITE" id="PS00107">
    <property type="entry name" value="PROTEIN_KINASE_ATP"/>
    <property type="match status" value="1"/>
</dbReference>
<dbReference type="PROSITE" id="PS00108">
    <property type="entry name" value="PROTEIN_KINASE_ST"/>
    <property type="match status" value="1"/>
</dbReference>
<comment type="catalytic activity">
    <reaction evidence="8">
        <text>L-seryl-[protein] + ATP = O-phospho-L-seryl-[protein] + ADP + H(+)</text>
        <dbReference type="Rhea" id="RHEA:17989"/>
        <dbReference type="Rhea" id="RHEA-COMP:9863"/>
        <dbReference type="Rhea" id="RHEA-COMP:11604"/>
        <dbReference type="ChEBI" id="CHEBI:15378"/>
        <dbReference type="ChEBI" id="CHEBI:29999"/>
        <dbReference type="ChEBI" id="CHEBI:30616"/>
        <dbReference type="ChEBI" id="CHEBI:83421"/>
        <dbReference type="ChEBI" id="CHEBI:456216"/>
        <dbReference type="EC" id="2.7.11.1"/>
    </reaction>
</comment>
<keyword evidence="2" id="KW-0723">Serine/threonine-protein kinase</keyword>
<evidence type="ECO:0000259" key="10">
    <source>
        <dbReference type="PROSITE" id="PS50011"/>
    </source>
</evidence>